<dbReference type="SUPFAM" id="SSF53955">
    <property type="entry name" value="Lysozyme-like"/>
    <property type="match status" value="1"/>
</dbReference>
<reference evidence="4 5" key="1">
    <citation type="submission" date="2014-12" db="EMBL/GenBank/DDBJ databases">
        <title>Frankia sp. BMG5.1 draft genome.</title>
        <authorList>
            <person name="Gtari M."/>
            <person name="Ghodhbane-Gtari F."/>
            <person name="Nouioui I."/>
            <person name="Ktari A."/>
            <person name="Hezbri K."/>
            <person name="Mimouni W."/>
            <person name="Sbissi I."/>
            <person name="Ayari A."/>
            <person name="Yamanaka T."/>
            <person name="Normand P."/>
            <person name="Tisa L.S."/>
            <person name="Boudabous A."/>
        </authorList>
    </citation>
    <scope>NUCLEOTIDE SEQUENCE [LARGE SCALE GENOMIC DNA]</scope>
    <source>
        <strain evidence="4 5">BMG5.1</strain>
    </source>
</reference>
<feature type="domain" description="Peptidoglycan binding-like" evidence="2">
    <location>
        <begin position="205"/>
        <end position="258"/>
    </location>
</feature>
<dbReference type="Pfam" id="PF18896">
    <property type="entry name" value="SLT_3"/>
    <property type="match status" value="1"/>
</dbReference>
<organism evidence="4 5">
    <name type="scientific">Protofrankia coriariae</name>
    <dbReference type="NCBI Taxonomy" id="1562887"/>
    <lineage>
        <taxon>Bacteria</taxon>
        <taxon>Bacillati</taxon>
        <taxon>Actinomycetota</taxon>
        <taxon>Actinomycetes</taxon>
        <taxon>Frankiales</taxon>
        <taxon>Frankiaceae</taxon>
        <taxon>Protofrankia</taxon>
    </lineage>
</organism>
<protein>
    <submittedName>
        <fullName evidence="4">Peptidoglycan-binding protein</fullName>
    </submittedName>
</protein>
<dbReference type="Gene3D" id="1.10.530.10">
    <property type="match status" value="1"/>
</dbReference>
<dbReference type="InterPro" id="IPR036366">
    <property type="entry name" value="PGBDSf"/>
</dbReference>
<feature type="domain" description="Transglycosylase SLT" evidence="3">
    <location>
        <begin position="55"/>
        <end position="138"/>
    </location>
</feature>
<dbReference type="Gene3D" id="1.10.101.10">
    <property type="entry name" value="PGBD-like superfamily/PGBD"/>
    <property type="match status" value="1"/>
</dbReference>
<dbReference type="InterPro" id="IPR023346">
    <property type="entry name" value="Lysozyme-like_dom_sf"/>
</dbReference>
<dbReference type="InterPro" id="IPR043992">
    <property type="entry name" value="SLT_3"/>
</dbReference>
<name>A0ABR5F4M2_9ACTN</name>
<keyword evidence="5" id="KW-1185">Reference proteome</keyword>
<evidence type="ECO:0000313" key="5">
    <source>
        <dbReference type="Proteomes" id="UP000035425"/>
    </source>
</evidence>
<evidence type="ECO:0000259" key="2">
    <source>
        <dbReference type="Pfam" id="PF01471"/>
    </source>
</evidence>
<accession>A0ABR5F4M2</accession>
<dbReference type="EMBL" id="JWIO01000013">
    <property type="protein sequence ID" value="KLL11679.1"/>
    <property type="molecule type" value="Genomic_DNA"/>
</dbReference>
<evidence type="ECO:0000313" key="4">
    <source>
        <dbReference type="EMBL" id="KLL11679.1"/>
    </source>
</evidence>
<comment type="caution">
    <text evidence="4">The sequence shown here is derived from an EMBL/GenBank/DDBJ whole genome shotgun (WGS) entry which is preliminary data.</text>
</comment>
<sequence length="262" mass="27100">MARGRHRKPGRCNGAALAGTVGLIGTTAGMMLTAAPASAAGTSGSAVVADTTIARVAANAGLPSCRGVPLGTWVAVALAESGGNAKARNARGEDSRGLWQINARVHASWLAGRSLYDPATNAWAAKKVCDSQGVRAWSAYTNGSYHRYLTRGNTAAAAVKASPASAAKTRSSTPVPAVSGISYTSRNCSVPSSAATVRNGSKLRTEVARVQQRLTDLRYSLAVDGIFGPRTTRVLKDYQRQHGLVADGIVGARTYAQLFPCG</sequence>
<evidence type="ECO:0000259" key="3">
    <source>
        <dbReference type="Pfam" id="PF18896"/>
    </source>
</evidence>
<dbReference type="Pfam" id="PF01471">
    <property type="entry name" value="PG_binding_1"/>
    <property type="match status" value="1"/>
</dbReference>
<feature type="signal peptide" evidence="1">
    <location>
        <begin position="1"/>
        <end position="39"/>
    </location>
</feature>
<dbReference type="SUPFAM" id="SSF47090">
    <property type="entry name" value="PGBD-like"/>
    <property type="match status" value="1"/>
</dbReference>
<dbReference type="InterPro" id="IPR036365">
    <property type="entry name" value="PGBD-like_sf"/>
</dbReference>
<keyword evidence="1" id="KW-0732">Signal</keyword>
<dbReference type="Proteomes" id="UP000035425">
    <property type="component" value="Unassembled WGS sequence"/>
</dbReference>
<dbReference type="InterPro" id="IPR002477">
    <property type="entry name" value="Peptidoglycan-bd-like"/>
</dbReference>
<gene>
    <name evidence="4" type="ORF">FrCorBMG51_10015</name>
</gene>
<evidence type="ECO:0000256" key="1">
    <source>
        <dbReference type="SAM" id="SignalP"/>
    </source>
</evidence>
<proteinExistence type="predicted"/>
<feature type="chain" id="PRO_5045283867" evidence="1">
    <location>
        <begin position="40"/>
        <end position="262"/>
    </location>
</feature>